<dbReference type="InterPro" id="IPR025535">
    <property type="entry name" value="DUF4421"/>
</dbReference>
<feature type="signal peptide" evidence="1">
    <location>
        <begin position="1"/>
        <end position="19"/>
    </location>
</feature>
<sequence>MKIIKLLLFFWVISNFTYAQSDSLAFAMHKNRITVHTSLSLKDAPFSLRDKFGNFKRLNYRANLNVIHGFGIAHKWFAININYKLPGYVRNTEKFGKTNYFDLGVQFSLKKWYFRVDFHDYRGYGIKNASKIADTIPLSTSGYFLNSKIQSASLGINAYHFFSKDLNMQAAIGIKGRYTQRVHGPYIRITTNLHGISANKGLIPHNFFDSESSIHLSESITAFDVGAIPGYAFLNNIDGWQFGAFVGLGGVIQAKVYNYPGNQRGFLGLAPRVDLKLQVGYNVKNWFLMLTSSFDQKNIRFKTFRYNQLYYYVRLAYGYRFKYE</sequence>
<gene>
    <name evidence="2" type="ORF">CW751_03335</name>
</gene>
<organism evidence="2 3">
    <name type="scientific">Brumimicrobium salinarum</name>
    <dbReference type="NCBI Taxonomy" id="2058658"/>
    <lineage>
        <taxon>Bacteria</taxon>
        <taxon>Pseudomonadati</taxon>
        <taxon>Bacteroidota</taxon>
        <taxon>Flavobacteriia</taxon>
        <taxon>Flavobacteriales</taxon>
        <taxon>Crocinitomicaceae</taxon>
        <taxon>Brumimicrobium</taxon>
    </lineage>
</organism>
<dbReference type="OrthoDB" id="669053at2"/>
<dbReference type="AlphaFoldDB" id="A0A2I0R4R0"/>
<dbReference type="Pfam" id="PF14391">
    <property type="entry name" value="DUF4421"/>
    <property type="match status" value="1"/>
</dbReference>
<dbReference type="EMBL" id="PJNI01000002">
    <property type="protein sequence ID" value="PKR81571.1"/>
    <property type="molecule type" value="Genomic_DNA"/>
</dbReference>
<keyword evidence="1" id="KW-0732">Signal</keyword>
<evidence type="ECO:0000313" key="2">
    <source>
        <dbReference type="EMBL" id="PKR81571.1"/>
    </source>
</evidence>
<name>A0A2I0R4R0_9FLAO</name>
<comment type="caution">
    <text evidence="2">The sequence shown here is derived from an EMBL/GenBank/DDBJ whole genome shotgun (WGS) entry which is preliminary data.</text>
</comment>
<reference evidence="2 3" key="1">
    <citation type="submission" date="2017-12" db="EMBL/GenBank/DDBJ databases">
        <title>The draft genome sequence of Brumimicrobium saltpan LHR20.</title>
        <authorList>
            <person name="Do Z.-J."/>
            <person name="Luo H.-R."/>
        </authorList>
    </citation>
    <scope>NUCLEOTIDE SEQUENCE [LARGE SCALE GENOMIC DNA]</scope>
    <source>
        <strain evidence="2 3">LHR20</strain>
    </source>
</reference>
<proteinExistence type="predicted"/>
<evidence type="ECO:0000256" key="1">
    <source>
        <dbReference type="SAM" id="SignalP"/>
    </source>
</evidence>
<accession>A0A2I0R4R0</accession>
<evidence type="ECO:0008006" key="4">
    <source>
        <dbReference type="Google" id="ProtNLM"/>
    </source>
</evidence>
<dbReference type="RefSeq" id="WP_101333585.1">
    <property type="nucleotide sequence ID" value="NZ_PJNI01000002.1"/>
</dbReference>
<keyword evidence="3" id="KW-1185">Reference proteome</keyword>
<feature type="chain" id="PRO_5014134875" description="DUF4421 domain-containing protein" evidence="1">
    <location>
        <begin position="20"/>
        <end position="324"/>
    </location>
</feature>
<dbReference type="Proteomes" id="UP000236654">
    <property type="component" value="Unassembled WGS sequence"/>
</dbReference>
<evidence type="ECO:0000313" key="3">
    <source>
        <dbReference type="Proteomes" id="UP000236654"/>
    </source>
</evidence>
<protein>
    <recommendedName>
        <fullName evidence="4">DUF4421 domain-containing protein</fullName>
    </recommendedName>
</protein>